<sequence>MVTYSGHGNGVQISSIVPGAGREGMGFTRFRADGHEHAVPVDVLGRISGGRVDQRPFDVTARRLGLHGRRDGTRCASFAERDADRCLQLGLSRHPVPATRAGAEGAG</sequence>
<gene>
    <name evidence="1" type="ORF">GCM10015535_02650</name>
</gene>
<accession>A0ABQ2VRD5</accession>
<evidence type="ECO:0000313" key="1">
    <source>
        <dbReference type="EMBL" id="GGV74222.1"/>
    </source>
</evidence>
<dbReference type="RefSeq" id="WP_189540040.1">
    <property type="nucleotide sequence ID" value="NZ_BMTF01000001.1"/>
</dbReference>
<dbReference type="EMBL" id="BMTF01000001">
    <property type="protein sequence ID" value="GGV74222.1"/>
    <property type="molecule type" value="Genomic_DNA"/>
</dbReference>
<evidence type="ECO:0000313" key="2">
    <source>
        <dbReference type="Proteomes" id="UP000660675"/>
    </source>
</evidence>
<organism evidence="1 2">
    <name type="scientific">Streptomyces gelaticus</name>
    <dbReference type="NCBI Taxonomy" id="285446"/>
    <lineage>
        <taxon>Bacteria</taxon>
        <taxon>Bacillati</taxon>
        <taxon>Actinomycetota</taxon>
        <taxon>Actinomycetes</taxon>
        <taxon>Kitasatosporales</taxon>
        <taxon>Streptomycetaceae</taxon>
        <taxon>Streptomyces</taxon>
    </lineage>
</organism>
<proteinExistence type="predicted"/>
<name>A0ABQ2VRD5_9ACTN</name>
<comment type="caution">
    <text evidence="1">The sequence shown here is derived from an EMBL/GenBank/DDBJ whole genome shotgun (WGS) entry which is preliminary data.</text>
</comment>
<keyword evidence="2" id="KW-1185">Reference proteome</keyword>
<protein>
    <submittedName>
        <fullName evidence="1">Uncharacterized protein</fullName>
    </submittedName>
</protein>
<reference evidence="2" key="1">
    <citation type="journal article" date="2019" name="Int. J. Syst. Evol. Microbiol.">
        <title>The Global Catalogue of Microorganisms (GCM) 10K type strain sequencing project: providing services to taxonomists for standard genome sequencing and annotation.</title>
        <authorList>
            <consortium name="The Broad Institute Genomics Platform"/>
            <consortium name="The Broad Institute Genome Sequencing Center for Infectious Disease"/>
            <person name="Wu L."/>
            <person name="Ma J."/>
        </authorList>
    </citation>
    <scope>NUCLEOTIDE SEQUENCE [LARGE SCALE GENOMIC DNA]</scope>
    <source>
        <strain evidence="2">JCM 4376</strain>
    </source>
</reference>
<dbReference type="Proteomes" id="UP000660675">
    <property type="component" value="Unassembled WGS sequence"/>
</dbReference>